<evidence type="ECO:0000313" key="8">
    <source>
        <dbReference type="EMBL" id="KAF7266016.1"/>
    </source>
</evidence>
<dbReference type="PANTHER" id="PTHR21411:SF0">
    <property type="entry name" value="REGULATORY PROTEIN ZESTE"/>
    <property type="match status" value="1"/>
</dbReference>
<gene>
    <name evidence="8" type="ORF">GWI33_020616</name>
</gene>
<keyword evidence="9" id="KW-1185">Reference proteome</keyword>
<dbReference type="PANTHER" id="PTHR21411">
    <property type="entry name" value="APONTIC"/>
    <property type="match status" value="1"/>
</dbReference>
<comment type="caution">
    <text evidence="8">The sequence shown here is derived from an EMBL/GenBank/DDBJ whole genome shotgun (WGS) entry which is preliminary data.</text>
</comment>
<dbReference type="OrthoDB" id="3066195at2759"/>
<keyword evidence="3" id="KW-0805">Transcription regulation</keyword>
<feature type="domain" description="Myb/SANT-like DNA-binding" evidence="7">
    <location>
        <begin position="16"/>
        <end position="92"/>
    </location>
</feature>
<organism evidence="8 9">
    <name type="scientific">Rhynchophorus ferrugineus</name>
    <name type="common">Red palm weevil</name>
    <name type="synonym">Curculio ferrugineus</name>
    <dbReference type="NCBI Taxonomy" id="354439"/>
    <lineage>
        <taxon>Eukaryota</taxon>
        <taxon>Metazoa</taxon>
        <taxon>Ecdysozoa</taxon>
        <taxon>Arthropoda</taxon>
        <taxon>Hexapoda</taxon>
        <taxon>Insecta</taxon>
        <taxon>Pterygota</taxon>
        <taxon>Neoptera</taxon>
        <taxon>Endopterygota</taxon>
        <taxon>Coleoptera</taxon>
        <taxon>Polyphaga</taxon>
        <taxon>Cucujiformia</taxon>
        <taxon>Curculionidae</taxon>
        <taxon>Dryophthorinae</taxon>
        <taxon>Rhynchophorus</taxon>
    </lineage>
</organism>
<evidence type="ECO:0000256" key="4">
    <source>
        <dbReference type="ARBA" id="ARBA00023163"/>
    </source>
</evidence>
<evidence type="ECO:0000256" key="2">
    <source>
        <dbReference type="ARBA" id="ARBA00016807"/>
    </source>
</evidence>
<dbReference type="InterPro" id="IPR028002">
    <property type="entry name" value="Myb_DNA-bind_5"/>
</dbReference>
<reference evidence="8" key="1">
    <citation type="submission" date="2020-08" db="EMBL/GenBank/DDBJ databases">
        <title>Genome sequencing and assembly of the red palm weevil Rhynchophorus ferrugineus.</title>
        <authorList>
            <person name="Dias G.B."/>
            <person name="Bergman C.M."/>
            <person name="Manee M."/>
        </authorList>
    </citation>
    <scope>NUCLEOTIDE SEQUENCE</scope>
    <source>
        <strain evidence="8">AA-2017</strain>
        <tissue evidence="8">Whole larva</tissue>
    </source>
</reference>
<dbReference type="EMBL" id="JAACXV010014577">
    <property type="protein sequence ID" value="KAF7266016.1"/>
    <property type="molecule type" value="Genomic_DNA"/>
</dbReference>
<sequence length="263" mass="31120">MDAKSESDPTPGKRKRAPNFTDREIRILMKLVFAHIEIIESKKTDSETWKVKDIVWNNITENFNSHSGTTKRTVETVRQKYDSVKKLARKKDAKNKDEETKPDPEYIDMEDYEKELMKILELTGNNNSSLSYETINILPDTSFNIKTESASNTQNSTDNEDCRTDEIFTIIDDDLLWDLPSDIVNRPRLNLLKRLTQKIQKEEELAVIEHKYRMKTLWMKRRLLINQERRAKAEHQRRMTLLEMEIATKRKRKQNNAHIKRAI</sequence>
<dbReference type="AlphaFoldDB" id="A0A834HU45"/>
<proteinExistence type="predicted"/>
<evidence type="ECO:0000313" key="9">
    <source>
        <dbReference type="Proteomes" id="UP000625711"/>
    </source>
</evidence>
<evidence type="ECO:0000259" key="7">
    <source>
        <dbReference type="Pfam" id="PF13873"/>
    </source>
</evidence>
<evidence type="ECO:0000256" key="6">
    <source>
        <dbReference type="SAM" id="Coils"/>
    </source>
</evidence>
<accession>A0A834HU45</accession>
<evidence type="ECO:0000256" key="1">
    <source>
        <dbReference type="ARBA" id="ARBA00011764"/>
    </source>
</evidence>
<name>A0A834HU45_RHYFE</name>
<evidence type="ECO:0000256" key="3">
    <source>
        <dbReference type="ARBA" id="ARBA00023015"/>
    </source>
</evidence>
<comment type="function">
    <text evidence="5">Involved in transvection phenomena (= synapsis-dependent gene expression), where the synaptic pairing of chromosomes carrying genes with which zeste interacts influences the expression of these genes. Zeste binds to DNA and stimulates transcription from a nearby promoter.</text>
</comment>
<evidence type="ECO:0000256" key="5">
    <source>
        <dbReference type="ARBA" id="ARBA00025466"/>
    </source>
</evidence>
<dbReference type="Proteomes" id="UP000625711">
    <property type="component" value="Unassembled WGS sequence"/>
</dbReference>
<keyword evidence="6" id="KW-0175">Coiled coil</keyword>
<feature type="coiled-coil region" evidence="6">
    <location>
        <begin position="225"/>
        <end position="252"/>
    </location>
</feature>
<keyword evidence="4" id="KW-0804">Transcription</keyword>
<comment type="subunit">
    <text evidence="1">Self-associates forming complexes of several hundred monomers.</text>
</comment>
<protein>
    <recommendedName>
        <fullName evidence="2">Regulatory protein zeste</fullName>
    </recommendedName>
</protein>
<dbReference type="Pfam" id="PF13873">
    <property type="entry name" value="Myb_DNA-bind_5"/>
    <property type="match status" value="1"/>
</dbReference>